<proteinExistence type="predicted"/>
<evidence type="ECO:0000256" key="1">
    <source>
        <dbReference type="SAM" id="MobiDB-lite"/>
    </source>
</evidence>
<feature type="compositionally biased region" description="Polar residues" evidence="1">
    <location>
        <begin position="34"/>
        <end position="60"/>
    </location>
</feature>
<evidence type="ECO:0000313" key="3">
    <source>
        <dbReference type="Proteomes" id="UP000195573"/>
    </source>
</evidence>
<keyword evidence="3" id="KW-1185">Reference proteome</keyword>
<organism evidence="2 3">
    <name type="scientific">Sutcliffiella horikoshii</name>
    <dbReference type="NCBI Taxonomy" id="79883"/>
    <lineage>
        <taxon>Bacteria</taxon>
        <taxon>Bacillati</taxon>
        <taxon>Bacillota</taxon>
        <taxon>Bacilli</taxon>
        <taxon>Bacillales</taxon>
        <taxon>Bacillaceae</taxon>
        <taxon>Sutcliffiella</taxon>
    </lineage>
</organism>
<accession>A0ABM6KMP3</accession>
<evidence type="ECO:0000313" key="2">
    <source>
        <dbReference type="EMBL" id="ART77597.1"/>
    </source>
</evidence>
<protein>
    <submittedName>
        <fullName evidence="2">Uncharacterized protein</fullName>
    </submittedName>
</protein>
<name>A0ABM6KMP3_9BACI</name>
<feature type="region of interest" description="Disordered" evidence="1">
    <location>
        <begin position="1"/>
        <end position="60"/>
    </location>
</feature>
<gene>
    <name evidence="2" type="ORF">B4U37_16725</name>
</gene>
<dbReference type="Proteomes" id="UP000195573">
    <property type="component" value="Chromosome"/>
</dbReference>
<reference evidence="2 3" key="1">
    <citation type="submission" date="2017-04" db="EMBL/GenBank/DDBJ databases">
        <title>Complete Genome Sequence of the Bacillus horikoshii 20a strain from Cuatro Cienegas, Coahuila, Mexico.</title>
        <authorList>
            <person name="Zarza E."/>
            <person name="Alcaraz L.D."/>
            <person name="Aguilar-Salinas B."/>
            <person name="Islas A."/>
            <person name="Olmedo-Alvarez G."/>
        </authorList>
    </citation>
    <scope>NUCLEOTIDE SEQUENCE [LARGE SCALE GENOMIC DNA]</scope>
    <source>
        <strain evidence="2 3">20a</strain>
    </source>
</reference>
<sequence length="60" mass="6193">MEGAQTPAGGRDRGDPAGEAEEAPGPPAGKRSAWNGNQQVLPNTQKKAVQSGQPFSYVSI</sequence>
<dbReference type="EMBL" id="CP020880">
    <property type="protein sequence ID" value="ART77597.1"/>
    <property type="molecule type" value="Genomic_DNA"/>
</dbReference>